<dbReference type="Gene3D" id="3.40.1810.10">
    <property type="entry name" value="Transcription factor, MADS-box"/>
    <property type="match status" value="1"/>
</dbReference>
<dbReference type="AlphaFoldDB" id="A0AAN9SPC4"/>
<dbReference type="GO" id="GO:0000977">
    <property type="term" value="F:RNA polymerase II transcription regulatory region sequence-specific DNA binding"/>
    <property type="evidence" value="ECO:0007669"/>
    <property type="project" value="InterPro"/>
</dbReference>
<evidence type="ECO:0000256" key="3">
    <source>
        <dbReference type="ARBA" id="ARBA00023125"/>
    </source>
</evidence>
<dbReference type="GO" id="GO:0005634">
    <property type="term" value="C:nucleus"/>
    <property type="evidence" value="ECO:0007669"/>
    <property type="project" value="UniProtKB-SubCell"/>
</dbReference>
<accession>A0AAN9SPC4</accession>
<dbReference type="InterPro" id="IPR050142">
    <property type="entry name" value="MADS-box/MEF2_TF"/>
</dbReference>
<dbReference type="GO" id="GO:0045944">
    <property type="term" value="P:positive regulation of transcription by RNA polymerase II"/>
    <property type="evidence" value="ECO:0007669"/>
    <property type="project" value="InterPro"/>
</dbReference>
<dbReference type="SUPFAM" id="SSF55455">
    <property type="entry name" value="SRF-like"/>
    <property type="match status" value="1"/>
</dbReference>
<evidence type="ECO:0000256" key="2">
    <source>
        <dbReference type="ARBA" id="ARBA00023015"/>
    </source>
</evidence>
<gene>
    <name evidence="7" type="ORF">VNO78_11601</name>
</gene>
<evidence type="ECO:0000256" key="5">
    <source>
        <dbReference type="ARBA" id="ARBA00023242"/>
    </source>
</evidence>
<protein>
    <recommendedName>
        <fullName evidence="6">MADS-box domain-containing protein</fullName>
    </recommendedName>
</protein>
<keyword evidence="3" id="KW-0238">DNA-binding</keyword>
<sequence>MGRGRIPIRRIENLTNRQVTFCKRRNGLMKKTRELSILCDAEVGAIVFSSTGKLYEYASTRFPRSFVFLNAV</sequence>
<evidence type="ECO:0000313" key="7">
    <source>
        <dbReference type="EMBL" id="KAK7400395.1"/>
    </source>
</evidence>
<dbReference type="GO" id="GO:0046983">
    <property type="term" value="F:protein dimerization activity"/>
    <property type="evidence" value="ECO:0007669"/>
    <property type="project" value="InterPro"/>
</dbReference>
<evidence type="ECO:0000256" key="1">
    <source>
        <dbReference type="ARBA" id="ARBA00004123"/>
    </source>
</evidence>
<feature type="domain" description="MADS-box" evidence="6">
    <location>
        <begin position="1"/>
        <end position="61"/>
    </location>
</feature>
<dbReference type="InterPro" id="IPR002100">
    <property type="entry name" value="TF_MADSbox"/>
</dbReference>
<dbReference type="InterPro" id="IPR033896">
    <property type="entry name" value="MEF2-like_N"/>
</dbReference>
<evidence type="ECO:0000259" key="6">
    <source>
        <dbReference type="PROSITE" id="PS50066"/>
    </source>
</evidence>
<dbReference type="PRINTS" id="PR00404">
    <property type="entry name" value="MADSDOMAIN"/>
</dbReference>
<dbReference type="Pfam" id="PF00319">
    <property type="entry name" value="SRF-TF"/>
    <property type="match status" value="1"/>
</dbReference>
<keyword evidence="8" id="KW-1185">Reference proteome</keyword>
<dbReference type="EMBL" id="JAYMYS010000003">
    <property type="protein sequence ID" value="KAK7400395.1"/>
    <property type="molecule type" value="Genomic_DNA"/>
</dbReference>
<comment type="subcellular location">
    <subcellularLocation>
        <location evidence="1">Nucleus</location>
    </subcellularLocation>
</comment>
<evidence type="ECO:0000256" key="4">
    <source>
        <dbReference type="ARBA" id="ARBA00023163"/>
    </source>
</evidence>
<keyword evidence="2" id="KW-0805">Transcription regulation</keyword>
<dbReference type="InterPro" id="IPR036879">
    <property type="entry name" value="TF_MADSbox_sf"/>
</dbReference>
<dbReference type="CDD" id="cd00265">
    <property type="entry name" value="MADS_MEF2_like"/>
    <property type="match status" value="1"/>
</dbReference>
<evidence type="ECO:0000313" key="8">
    <source>
        <dbReference type="Proteomes" id="UP001386955"/>
    </source>
</evidence>
<name>A0AAN9SPC4_PSOTE</name>
<dbReference type="PANTHER" id="PTHR48019">
    <property type="entry name" value="SERUM RESPONSE FACTOR HOMOLOG"/>
    <property type="match status" value="1"/>
</dbReference>
<dbReference type="Proteomes" id="UP001386955">
    <property type="component" value="Unassembled WGS sequence"/>
</dbReference>
<dbReference type="SMART" id="SM00432">
    <property type="entry name" value="MADS"/>
    <property type="match status" value="1"/>
</dbReference>
<comment type="caution">
    <text evidence="7">The sequence shown here is derived from an EMBL/GenBank/DDBJ whole genome shotgun (WGS) entry which is preliminary data.</text>
</comment>
<keyword evidence="4" id="KW-0804">Transcription</keyword>
<dbReference type="PROSITE" id="PS50066">
    <property type="entry name" value="MADS_BOX_2"/>
    <property type="match status" value="1"/>
</dbReference>
<reference evidence="7 8" key="1">
    <citation type="submission" date="2024-01" db="EMBL/GenBank/DDBJ databases">
        <title>The genomes of 5 underutilized Papilionoideae crops provide insights into root nodulation and disease resistanc.</title>
        <authorList>
            <person name="Jiang F."/>
        </authorList>
    </citation>
    <scope>NUCLEOTIDE SEQUENCE [LARGE SCALE GENOMIC DNA]</scope>
    <source>
        <strain evidence="7">DUOXIRENSHENG_FW03</strain>
        <tissue evidence="7">Leaves</tissue>
    </source>
</reference>
<keyword evidence="5" id="KW-0539">Nucleus</keyword>
<proteinExistence type="predicted"/>
<organism evidence="7 8">
    <name type="scientific">Psophocarpus tetragonolobus</name>
    <name type="common">Winged bean</name>
    <name type="synonym">Dolichos tetragonolobus</name>
    <dbReference type="NCBI Taxonomy" id="3891"/>
    <lineage>
        <taxon>Eukaryota</taxon>
        <taxon>Viridiplantae</taxon>
        <taxon>Streptophyta</taxon>
        <taxon>Embryophyta</taxon>
        <taxon>Tracheophyta</taxon>
        <taxon>Spermatophyta</taxon>
        <taxon>Magnoliopsida</taxon>
        <taxon>eudicotyledons</taxon>
        <taxon>Gunneridae</taxon>
        <taxon>Pentapetalae</taxon>
        <taxon>rosids</taxon>
        <taxon>fabids</taxon>
        <taxon>Fabales</taxon>
        <taxon>Fabaceae</taxon>
        <taxon>Papilionoideae</taxon>
        <taxon>50 kb inversion clade</taxon>
        <taxon>NPAAA clade</taxon>
        <taxon>indigoferoid/millettioid clade</taxon>
        <taxon>Phaseoleae</taxon>
        <taxon>Psophocarpus</taxon>
    </lineage>
</organism>